<keyword evidence="1" id="KW-1133">Transmembrane helix</keyword>
<feature type="transmembrane region" description="Helical" evidence="1">
    <location>
        <begin position="44"/>
        <end position="64"/>
    </location>
</feature>
<feature type="domain" description="YdbS-like PH" evidence="2">
    <location>
        <begin position="66"/>
        <end position="146"/>
    </location>
</feature>
<dbReference type="PANTHER" id="PTHR34473:SF2">
    <property type="entry name" value="UPF0699 TRANSMEMBRANE PROTEIN YDBT"/>
    <property type="match status" value="1"/>
</dbReference>
<gene>
    <name evidence="3" type="ORF">Q5741_10065</name>
</gene>
<protein>
    <submittedName>
        <fullName evidence="3">PH domain-containing protein</fullName>
    </submittedName>
</protein>
<evidence type="ECO:0000259" key="2">
    <source>
        <dbReference type="Pfam" id="PF03703"/>
    </source>
</evidence>
<keyword evidence="1" id="KW-0812">Transmembrane</keyword>
<accession>A0ABT9CBY0</accession>
<dbReference type="PANTHER" id="PTHR34473">
    <property type="entry name" value="UPF0699 TRANSMEMBRANE PROTEIN YDBS"/>
    <property type="match status" value="1"/>
</dbReference>
<name>A0ABT9CBY0_9BACL</name>
<proteinExistence type="predicted"/>
<feature type="transmembrane region" description="Helical" evidence="1">
    <location>
        <begin position="387"/>
        <end position="410"/>
    </location>
</feature>
<dbReference type="PIRSF" id="PIRSF026631">
    <property type="entry name" value="UCP026631"/>
    <property type="match status" value="1"/>
</dbReference>
<evidence type="ECO:0000256" key="1">
    <source>
        <dbReference type="SAM" id="Phobius"/>
    </source>
</evidence>
<evidence type="ECO:0000313" key="4">
    <source>
        <dbReference type="Proteomes" id="UP001240171"/>
    </source>
</evidence>
<feature type="transmembrane region" description="Helical" evidence="1">
    <location>
        <begin position="361"/>
        <end position="381"/>
    </location>
</feature>
<feature type="domain" description="YdbS-like PH" evidence="2">
    <location>
        <begin position="260"/>
        <end position="333"/>
    </location>
</feature>
<comment type="caution">
    <text evidence="3">The sequence shown here is derived from an EMBL/GenBank/DDBJ whole genome shotgun (WGS) entry which is preliminary data.</text>
</comment>
<reference evidence="3 4" key="1">
    <citation type="submission" date="2023-07" db="EMBL/GenBank/DDBJ databases">
        <title>Paenibacillus sp. JX-17 nov. isolated from soil.</title>
        <authorList>
            <person name="Wan Y."/>
            <person name="Liu B."/>
        </authorList>
    </citation>
    <scope>NUCLEOTIDE SEQUENCE [LARGE SCALE GENOMIC DNA]</scope>
    <source>
        <strain evidence="3 4">JX-17</strain>
    </source>
</reference>
<feature type="transmembrane region" description="Helical" evidence="1">
    <location>
        <begin position="12"/>
        <end position="32"/>
    </location>
</feature>
<feature type="transmembrane region" description="Helical" evidence="1">
    <location>
        <begin position="192"/>
        <end position="213"/>
    </location>
</feature>
<keyword evidence="1" id="KW-0472">Membrane</keyword>
<organism evidence="3 4">
    <name type="scientific">Paenibacillus lacisoli</name>
    <dbReference type="NCBI Taxonomy" id="3064525"/>
    <lineage>
        <taxon>Bacteria</taxon>
        <taxon>Bacillati</taxon>
        <taxon>Bacillota</taxon>
        <taxon>Bacilli</taxon>
        <taxon>Bacillales</taxon>
        <taxon>Paenibacillaceae</taxon>
        <taxon>Paenibacillus</taxon>
    </lineage>
</organism>
<dbReference type="EMBL" id="JAUQTB010000004">
    <property type="protein sequence ID" value="MDO7906768.1"/>
    <property type="molecule type" value="Genomic_DNA"/>
</dbReference>
<dbReference type="InterPro" id="IPR014529">
    <property type="entry name" value="UCP026631"/>
</dbReference>
<feature type="transmembrane region" description="Helical" evidence="1">
    <location>
        <begin position="233"/>
        <end position="258"/>
    </location>
</feature>
<keyword evidence="4" id="KW-1185">Reference proteome</keyword>
<dbReference type="Pfam" id="PF03703">
    <property type="entry name" value="bPH_2"/>
    <property type="match status" value="2"/>
</dbReference>
<dbReference type="Proteomes" id="UP001240171">
    <property type="component" value="Unassembled WGS sequence"/>
</dbReference>
<evidence type="ECO:0000313" key="3">
    <source>
        <dbReference type="EMBL" id="MDO7906768.1"/>
    </source>
</evidence>
<sequence>MMMNEDRRQHRLYILFPLFSALKGLIPVLFIWYVKGFPWENIPWYIYLGAPLLLTAVCLGYGWLRWRRNCYTLENDRIMIRQGLLFYEEKTLYISKIHSLNTEQPVVQRLLGIVQAQFEVPGGKKKSDGVLPALSAADAGHLQTWLHEGQHHNRDTGTGLPEAELLSAEYAAPYESSAEVLLRLTASDLLKAALSTLNLSLAVVFFAGVYSFADDLLPDGMYQRMFASLGQYSTAGWLLILLGVLVFSWLLSAILFTVKYAGFTMERADGQIRVTYGLLDRKRHLFKPERVQAVIVKEGLLRQLLGCCEVQLRLLSSDTEQGLMLHPLIRRKDVPLLIAGTLPHYGCHDVQFRPPVKARWFYIRWKLLAAAASAAAGILYLGFDGVWAVLFLPLSIWWGWACWANTGAGLDGKQLTMSFRRMARFTVWTRRSHVVEAAVSTTAGQRRRGLQTFSVHLMLKASAYRAPGLEREHAQAARAWLRG</sequence>
<dbReference type="InterPro" id="IPR005182">
    <property type="entry name" value="YdbS-like_PH"/>
</dbReference>